<name>D2S845_GEOOG</name>
<dbReference type="eggNOG" id="ENOG5032G3S">
    <property type="taxonomic scope" value="Bacteria"/>
</dbReference>
<dbReference type="EMBL" id="CP001867">
    <property type="protein sequence ID" value="ADB73467.1"/>
    <property type="molecule type" value="Genomic_DNA"/>
</dbReference>
<sequence length="191" mass="21168">MTDAQIARPFPEPPPEVRRALDHLRGADDIGLDPAGLTELHRPWDPATCPPNLRVDLWPWLDEVAAWLNHTYAWQTASAVPACWPAHPHLVHELAVLACLRVTAAEATTPHALEEWHRYALPTFTGRMSERLGIGCPPGRHTDWPARSWATEYDSSAAREARRALFVGDLDAKPSTGHAPRSCTRSRKGSA</sequence>
<evidence type="ECO:0000256" key="1">
    <source>
        <dbReference type="SAM" id="MobiDB-lite"/>
    </source>
</evidence>
<gene>
    <name evidence="2" type="ordered locus">Gobs_0690</name>
</gene>
<reference evidence="3" key="2">
    <citation type="submission" date="2010-01" db="EMBL/GenBank/DDBJ databases">
        <title>The complete genome of Geodermatophilus obscurus DSM 43160.</title>
        <authorList>
            <consortium name="US DOE Joint Genome Institute (JGI-PGF)"/>
            <person name="Lucas S."/>
            <person name="Copeland A."/>
            <person name="Lapidus A."/>
            <person name="Glavina del Rio T."/>
            <person name="Dalin E."/>
            <person name="Tice H."/>
            <person name="Bruce D."/>
            <person name="Goodwin L."/>
            <person name="Pitluck S."/>
            <person name="Kyrpides N."/>
            <person name="Mavromatis K."/>
            <person name="Ivanova N."/>
            <person name="Munk A.C."/>
            <person name="Brettin T."/>
            <person name="Detter J.C."/>
            <person name="Han C."/>
            <person name="Larimer F."/>
            <person name="Land M."/>
            <person name="Hauser L."/>
            <person name="Markowitz V."/>
            <person name="Cheng J.-F."/>
            <person name="Hugenholtz P."/>
            <person name="Woyke T."/>
            <person name="Wu D."/>
            <person name="Jando M."/>
            <person name="Schneider S."/>
            <person name="Klenk H.-P."/>
            <person name="Eisen J.A."/>
        </authorList>
    </citation>
    <scope>NUCLEOTIDE SEQUENCE [LARGE SCALE GENOMIC DNA]</scope>
    <source>
        <strain evidence="3">ATCC 25078 / DSM 43160 / JCM 3152 / KCC A-0152 / KCTC 9177 / NBRC 13315 / NRRL B-3577 / G-20</strain>
    </source>
</reference>
<proteinExistence type="predicted"/>
<keyword evidence="3" id="KW-1185">Reference proteome</keyword>
<dbReference type="OrthoDB" id="4139717at2"/>
<dbReference type="AlphaFoldDB" id="D2S845"/>
<feature type="region of interest" description="Disordered" evidence="1">
    <location>
        <begin position="172"/>
        <end position="191"/>
    </location>
</feature>
<reference evidence="2 3" key="1">
    <citation type="journal article" date="2010" name="Stand. Genomic Sci.">
        <title>Complete genome sequence of Geodermatophilus obscurus type strain (G-20).</title>
        <authorList>
            <person name="Ivanova N."/>
            <person name="Sikorski J."/>
            <person name="Jando M."/>
            <person name="Munk C."/>
            <person name="Lapidus A."/>
            <person name="Glavina Del Rio T."/>
            <person name="Copeland A."/>
            <person name="Tice H."/>
            <person name="Cheng J.-F."/>
            <person name="Lucas S."/>
            <person name="Chen F."/>
            <person name="Nolan M."/>
            <person name="Bruce D."/>
            <person name="Goodwin L."/>
            <person name="Pitluck S."/>
            <person name="Mavromatis K."/>
            <person name="Mikhailova N."/>
            <person name="Pati A."/>
            <person name="Chen A."/>
            <person name="Palaniappan K."/>
            <person name="Land M."/>
            <person name="Hauser L."/>
            <person name="Chang Y.-J."/>
            <person name="Jeffries C.D."/>
            <person name="Meincke L."/>
            <person name="Brettin T."/>
            <person name="Detter J.C."/>
            <person name="Detter J.C."/>
            <person name="Rohde M."/>
            <person name="Goeker M."/>
            <person name="Bristow J."/>
            <person name="Eisen J.A."/>
            <person name="Markowitz V."/>
            <person name="Hugenholtz P."/>
            <person name="Kyrpides N.C."/>
            <person name="Klenk H.-P."/>
        </authorList>
    </citation>
    <scope>NUCLEOTIDE SEQUENCE [LARGE SCALE GENOMIC DNA]</scope>
    <source>
        <strain evidence="3">ATCC 25078 / DSM 43160 / JCM 3152 / KCC A-0152 / KCTC 9177 / NBRC 13315 / NRRL B-3577 / G-20</strain>
    </source>
</reference>
<dbReference type="KEGG" id="gob:Gobs_0690"/>
<dbReference type="RefSeq" id="WP_012946908.1">
    <property type="nucleotide sequence ID" value="NC_013757.1"/>
</dbReference>
<evidence type="ECO:0000313" key="2">
    <source>
        <dbReference type="EMBL" id="ADB73467.1"/>
    </source>
</evidence>
<dbReference type="STRING" id="526225.Gobs_0690"/>
<organism evidence="2 3">
    <name type="scientific">Geodermatophilus obscurus (strain ATCC 25078 / DSM 43160 / JCM 3152 / CCUG 61914 / KCC A-0152 / KCTC 9177 / NBRC 13315 / NRRL B-3577 / G-20)</name>
    <dbReference type="NCBI Taxonomy" id="526225"/>
    <lineage>
        <taxon>Bacteria</taxon>
        <taxon>Bacillati</taxon>
        <taxon>Actinomycetota</taxon>
        <taxon>Actinomycetes</taxon>
        <taxon>Geodermatophilales</taxon>
        <taxon>Geodermatophilaceae</taxon>
        <taxon>Geodermatophilus</taxon>
    </lineage>
</organism>
<accession>D2S845</accession>
<protein>
    <submittedName>
        <fullName evidence="2">Uncharacterized protein</fullName>
    </submittedName>
</protein>
<evidence type="ECO:0000313" key="3">
    <source>
        <dbReference type="Proteomes" id="UP000001382"/>
    </source>
</evidence>
<dbReference type="HOGENOM" id="CLU_105844_0_0_11"/>
<dbReference type="Proteomes" id="UP000001382">
    <property type="component" value="Chromosome"/>
</dbReference>